<protein>
    <submittedName>
        <fullName evidence="1">Uncharacterized protein</fullName>
    </submittedName>
</protein>
<sequence length="114" mass="12781">MEGKVQRQAQQRFEELAESFQRAAVGVLVMGWRQVRGLAEEMANPHWGGRSLFLRGEQRRAVCHGMPEMLSWSRERGGDWVKSAGGSCILHFLLDLDRENSEGVVSVSDARLPG</sequence>
<gene>
    <name evidence="1" type="ORF">GCM10010439_47300</name>
</gene>
<evidence type="ECO:0000313" key="2">
    <source>
        <dbReference type="Proteomes" id="UP001501842"/>
    </source>
</evidence>
<name>A0ABN3UG05_9ACTN</name>
<organism evidence="1 2">
    <name type="scientific">Actinocorallia aurantiaca</name>
    <dbReference type="NCBI Taxonomy" id="46204"/>
    <lineage>
        <taxon>Bacteria</taxon>
        <taxon>Bacillati</taxon>
        <taxon>Actinomycetota</taxon>
        <taxon>Actinomycetes</taxon>
        <taxon>Streptosporangiales</taxon>
        <taxon>Thermomonosporaceae</taxon>
        <taxon>Actinocorallia</taxon>
    </lineage>
</organism>
<reference evidence="1 2" key="1">
    <citation type="journal article" date="2019" name="Int. J. Syst. Evol. Microbiol.">
        <title>The Global Catalogue of Microorganisms (GCM) 10K type strain sequencing project: providing services to taxonomists for standard genome sequencing and annotation.</title>
        <authorList>
            <consortium name="The Broad Institute Genomics Platform"/>
            <consortium name="The Broad Institute Genome Sequencing Center for Infectious Disease"/>
            <person name="Wu L."/>
            <person name="Ma J."/>
        </authorList>
    </citation>
    <scope>NUCLEOTIDE SEQUENCE [LARGE SCALE GENOMIC DNA]</scope>
    <source>
        <strain evidence="1 2">JCM 8201</strain>
    </source>
</reference>
<accession>A0ABN3UG05</accession>
<evidence type="ECO:0000313" key="1">
    <source>
        <dbReference type="EMBL" id="GAA2731564.1"/>
    </source>
</evidence>
<dbReference type="RefSeq" id="WP_344452877.1">
    <property type="nucleotide sequence ID" value="NZ_BAAATZ010000020.1"/>
</dbReference>
<comment type="caution">
    <text evidence="1">The sequence shown here is derived from an EMBL/GenBank/DDBJ whole genome shotgun (WGS) entry which is preliminary data.</text>
</comment>
<dbReference type="Proteomes" id="UP001501842">
    <property type="component" value="Unassembled WGS sequence"/>
</dbReference>
<proteinExistence type="predicted"/>
<keyword evidence="2" id="KW-1185">Reference proteome</keyword>
<dbReference type="EMBL" id="BAAATZ010000020">
    <property type="protein sequence ID" value="GAA2731564.1"/>
    <property type="molecule type" value="Genomic_DNA"/>
</dbReference>